<dbReference type="PANTHER" id="PTHR43391:SF91">
    <property type="entry name" value="OS04G0390700 PROTEIN"/>
    <property type="match status" value="1"/>
</dbReference>
<reference evidence="5 6" key="1">
    <citation type="submission" date="2021-02" db="EMBL/GenBank/DDBJ databases">
        <title>Lysobacter arenosi sp. nov., isolated from soil of gangwondo yeongwol, south Korea.</title>
        <authorList>
            <person name="Kim K.R."/>
            <person name="Kim K.H."/>
            <person name="Jeon C.O."/>
        </authorList>
    </citation>
    <scope>NUCLEOTIDE SEQUENCE [LARGE SCALE GENOMIC DNA]</scope>
    <source>
        <strain evidence="5 6">R7</strain>
    </source>
</reference>
<dbReference type="Proteomes" id="UP000663400">
    <property type="component" value="Chromosome"/>
</dbReference>
<accession>A0ABX7RB52</accession>
<dbReference type="PROSITE" id="PS00061">
    <property type="entry name" value="ADH_SHORT"/>
    <property type="match status" value="1"/>
</dbReference>
<dbReference type="RefSeq" id="WP_200609006.1">
    <property type="nucleotide sequence ID" value="NZ_CP071517.1"/>
</dbReference>
<evidence type="ECO:0000256" key="2">
    <source>
        <dbReference type="ARBA" id="ARBA00023002"/>
    </source>
</evidence>
<dbReference type="SUPFAM" id="SSF51735">
    <property type="entry name" value="NAD(P)-binding Rossmann-fold domains"/>
    <property type="match status" value="1"/>
</dbReference>
<dbReference type="Pfam" id="PF00106">
    <property type="entry name" value="adh_short"/>
    <property type="match status" value="1"/>
</dbReference>
<dbReference type="SMART" id="SM00822">
    <property type="entry name" value="PKS_KR"/>
    <property type="match status" value="1"/>
</dbReference>
<evidence type="ECO:0000313" key="6">
    <source>
        <dbReference type="Proteomes" id="UP000663400"/>
    </source>
</evidence>
<evidence type="ECO:0000259" key="4">
    <source>
        <dbReference type="SMART" id="SM00822"/>
    </source>
</evidence>
<dbReference type="NCBIfam" id="NF006119">
    <property type="entry name" value="PRK08264.1-5"/>
    <property type="match status" value="1"/>
</dbReference>
<evidence type="ECO:0000313" key="5">
    <source>
        <dbReference type="EMBL" id="QSX74626.1"/>
    </source>
</evidence>
<evidence type="ECO:0000256" key="1">
    <source>
        <dbReference type="ARBA" id="ARBA00006484"/>
    </source>
</evidence>
<dbReference type="PRINTS" id="PR00081">
    <property type="entry name" value="GDHRDH"/>
</dbReference>
<name>A0ABX7RB52_9GAMM</name>
<dbReference type="Gene3D" id="3.40.50.720">
    <property type="entry name" value="NAD(P)-binding Rossmann-like Domain"/>
    <property type="match status" value="1"/>
</dbReference>
<organism evidence="5 6">
    <name type="scientific">Lysobacter arenosi</name>
    <dbReference type="NCBI Taxonomy" id="2795387"/>
    <lineage>
        <taxon>Bacteria</taxon>
        <taxon>Pseudomonadati</taxon>
        <taxon>Pseudomonadota</taxon>
        <taxon>Gammaproteobacteria</taxon>
        <taxon>Lysobacterales</taxon>
        <taxon>Lysobacteraceae</taxon>
        <taxon>Lysobacter</taxon>
    </lineage>
</organism>
<gene>
    <name evidence="5" type="ORF">HIV01_015830</name>
</gene>
<dbReference type="NCBIfam" id="NF006117">
    <property type="entry name" value="PRK08264.1-3"/>
    <property type="match status" value="1"/>
</dbReference>
<proteinExistence type="inferred from homology"/>
<keyword evidence="6" id="KW-1185">Reference proteome</keyword>
<dbReference type="InterPro" id="IPR020904">
    <property type="entry name" value="Sc_DH/Rdtase_CS"/>
</dbReference>
<protein>
    <submittedName>
        <fullName evidence="5">SDR family oxidoreductase</fullName>
    </submittedName>
</protein>
<sequence length="235" mass="24227">MDIKNAVVLVTGANRGLGRALVEALKQAGAAKIYAAARNPAAIDQQGVTAIALDVTSPDSIAAAAKACPDVNVVINNAGIARGGVLLSDTGEQTAREEMDTNFWGPWRVTQAFAPTLARNGGGALVNVLSVLSWISLPGTATYCVSKAAAWSLTNGLRNELRGQGTQVVGVHLGLMDTDMTAGFDAPKIAPKDVAEQIVRALQDGSEEVLADDTSRQVKASLSSPQAAYLSAGSE</sequence>
<evidence type="ECO:0000256" key="3">
    <source>
        <dbReference type="RuleBase" id="RU000363"/>
    </source>
</evidence>
<dbReference type="EMBL" id="CP071517">
    <property type="protein sequence ID" value="QSX74626.1"/>
    <property type="molecule type" value="Genomic_DNA"/>
</dbReference>
<dbReference type="PRINTS" id="PR00080">
    <property type="entry name" value="SDRFAMILY"/>
</dbReference>
<dbReference type="InterPro" id="IPR002347">
    <property type="entry name" value="SDR_fam"/>
</dbReference>
<feature type="domain" description="Ketoreductase" evidence="4">
    <location>
        <begin position="6"/>
        <end position="154"/>
    </location>
</feature>
<dbReference type="InterPro" id="IPR036291">
    <property type="entry name" value="NAD(P)-bd_dom_sf"/>
</dbReference>
<comment type="similarity">
    <text evidence="1 3">Belongs to the short-chain dehydrogenases/reductases (SDR) family.</text>
</comment>
<dbReference type="InterPro" id="IPR057326">
    <property type="entry name" value="KR_dom"/>
</dbReference>
<dbReference type="PANTHER" id="PTHR43391">
    <property type="entry name" value="RETINOL DEHYDROGENASE-RELATED"/>
    <property type="match status" value="1"/>
</dbReference>
<keyword evidence="2" id="KW-0560">Oxidoreductase</keyword>